<dbReference type="EMBL" id="FOMX01000005">
    <property type="protein sequence ID" value="SFD83141.1"/>
    <property type="molecule type" value="Genomic_DNA"/>
</dbReference>
<name>A0A1I1VJR3_9BACT</name>
<evidence type="ECO:0000313" key="2">
    <source>
        <dbReference type="Proteomes" id="UP000199400"/>
    </source>
</evidence>
<sequence>MPLTLAQLEALSQQAFPARAVARRDPDGYAALHAAIAEAVRPVARALEFDMSSFVARDQQELLALPPHILFVWCDEADLMASLYALPEADIAANVAQALHAVAGLRFGDPAQLPPEQRGAVLRIMAAIGTPLARDPDDFFAAYVAVGDPDPELPVRAEVEALFDQFAPCYVADADALDRRFTRVITVHRHVDA</sequence>
<keyword evidence="2" id="KW-1185">Reference proteome</keyword>
<proteinExistence type="predicted"/>
<organism evidence="1 2">
    <name type="scientific">Nannocystis exedens</name>
    <dbReference type="NCBI Taxonomy" id="54"/>
    <lineage>
        <taxon>Bacteria</taxon>
        <taxon>Pseudomonadati</taxon>
        <taxon>Myxococcota</taxon>
        <taxon>Polyangia</taxon>
        <taxon>Nannocystales</taxon>
        <taxon>Nannocystaceae</taxon>
        <taxon>Nannocystis</taxon>
    </lineage>
</organism>
<gene>
    <name evidence="1" type="ORF">SAMN02745121_01704</name>
</gene>
<dbReference type="RefSeq" id="WP_096330522.1">
    <property type="nucleotide sequence ID" value="NZ_FOMX01000005.1"/>
</dbReference>
<dbReference type="AlphaFoldDB" id="A0A1I1VJR3"/>
<protein>
    <submittedName>
        <fullName evidence="1">Uncharacterized protein</fullName>
    </submittedName>
</protein>
<evidence type="ECO:0000313" key="1">
    <source>
        <dbReference type="EMBL" id="SFD83141.1"/>
    </source>
</evidence>
<accession>A0A1I1VJR3</accession>
<reference evidence="2" key="1">
    <citation type="submission" date="2016-10" db="EMBL/GenBank/DDBJ databases">
        <authorList>
            <person name="Varghese N."/>
            <person name="Submissions S."/>
        </authorList>
    </citation>
    <scope>NUCLEOTIDE SEQUENCE [LARGE SCALE GENOMIC DNA]</scope>
    <source>
        <strain evidence="2">ATCC 25963</strain>
    </source>
</reference>
<dbReference type="Proteomes" id="UP000199400">
    <property type="component" value="Unassembled WGS sequence"/>
</dbReference>